<evidence type="ECO:0000313" key="2">
    <source>
        <dbReference type="Proteomes" id="UP000319432"/>
    </source>
</evidence>
<evidence type="ECO:0000313" key="1">
    <source>
        <dbReference type="EMBL" id="QDX92975.1"/>
    </source>
</evidence>
<dbReference type="InterPro" id="IPR036322">
    <property type="entry name" value="WD40_repeat_dom_sf"/>
</dbReference>
<dbReference type="SUPFAM" id="SSF50978">
    <property type="entry name" value="WD40 repeat-like"/>
    <property type="match status" value="1"/>
</dbReference>
<dbReference type="Proteomes" id="UP000319432">
    <property type="component" value="Chromosome"/>
</dbReference>
<proteinExistence type="predicted"/>
<keyword evidence="2" id="KW-1185">Reference proteome</keyword>
<protein>
    <submittedName>
        <fullName evidence="1">Uncharacterized protein</fullName>
    </submittedName>
</protein>
<name>A0A518V7K7_BRELA</name>
<reference evidence="1 2" key="1">
    <citation type="submission" date="2018-11" db="EMBL/GenBank/DDBJ databases">
        <title>Phylogenetic determinants of toxin gene distribution in genomes of Brevibacillus laterosporus.</title>
        <authorList>
            <person name="Glare T.R."/>
            <person name="Durrant A."/>
            <person name="Berry C."/>
            <person name="Palma L."/>
            <person name="Ormskirk M."/>
            <person name="Cox M.O."/>
        </authorList>
    </citation>
    <scope>NUCLEOTIDE SEQUENCE [LARGE SCALE GENOMIC DNA]</scope>
    <source>
        <strain evidence="1 2">1821L</strain>
    </source>
</reference>
<dbReference type="OrthoDB" id="2935331at2"/>
<accession>A0A518V7K7</accession>
<sequence>MELIKIKKHEINMDVYFVELFQEMIVINNDYGGISVLDHNLKLLKEIQITENMLIYLSYKNVVTNELVLYCSDNNSLVYIDLNKFIFKKLVIDAELPNFSKCYYWKGEEIVFVTYDGNFFKYNTEKNTLFSEDISKIKIEYFEFYQVWVRTRGLPVITYNMNNFEIVYKGKRNNHYYFFNANSVEKFITSSVKPHDVVLYNGLVILVQEEVISINFQEQCLLLNNVDNTIFAKCKVLKSQDDFMILVLSSHNSEIQSELTCYKLKVEDKVRTRH</sequence>
<organism evidence="1 2">
    <name type="scientific">Brevibacillus laterosporus</name>
    <name type="common">Bacillus laterosporus</name>
    <dbReference type="NCBI Taxonomy" id="1465"/>
    <lineage>
        <taxon>Bacteria</taxon>
        <taxon>Bacillati</taxon>
        <taxon>Bacillota</taxon>
        <taxon>Bacilli</taxon>
        <taxon>Bacillales</taxon>
        <taxon>Paenibacillaceae</taxon>
        <taxon>Brevibacillus</taxon>
    </lineage>
</organism>
<dbReference type="EMBL" id="CP033464">
    <property type="protein sequence ID" value="QDX92975.1"/>
    <property type="molecule type" value="Genomic_DNA"/>
</dbReference>
<gene>
    <name evidence="1" type="ORF">EEL30_12050</name>
</gene>
<dbReference type="AlphaFoldDB" id="A0A518V7K7"/>